<proteinExistence type="predicted"/>
<dbReference type="InterPro" id="IPR036388">
    <property type="entry name" value="WH-like_DNA-bd_sf"/>
</dbReference>
<evidence type="ECO:0000259" key="5">
    <source>
        <dbReference type="Pfam" id="PF00931"/>
    </source>
</evidence>
<comment type="caution">
    <text evidence="8">The sequence shown here is derived from an EMBL/GenBank/DDBJ whole genome shotgun (WGS) entry which is preliminary data.</text>
</comment>
<dbReference type="PANTHER" id="PTHR23155:SF1205">
    <property type="entry name" value="DISEASE RESISTANCE PROTEIN RPM1"/>
    <property type="match status" value="1"/>
</dbReference>
<feature type="signal peptide" evidence="4">
    <location>
        <begin position="1"/>
        <end position="31"/>
    </location>
</feature>
<dbReference type="SUPFAM" id="SSF52540">
    <property type="entry name" value="P-loop containing nucleoside triphosphate hydrolases"/>
    <property type="match status" value="1"/>
</dbReference>
<reference evidence="9" key="1">
    <citation type="submission" date="2013-09" db="EMBL/GenBank/DDBJ databases">
        <title>Corchorus olitorius genome sequencing.</title>
        <authorList>
            <person name="Alam M."/>
            <person name="Haque M.S."/>
            <person name="Islam M.S."/>
            <person name="Emdad E.M."/>
            <person name="Islam M.M."/>
            <person name="Ahmed B."/>
            <person name="Halim A."/>
            <person name="Hossen Q.M.M."/>
            <person name="Hossain M.Z."/>
            <person name="Ahmed R."/>
            <person name="Khan M.M."/>
            <person name="Islam R."/>
            <person name="Rashid M.M."/>
            <person name="Khan S.A."/>
            <person name="Rahman M.S."/>
            <person name="Alam M."/>
            <person name="Yahiya A.S."/>
            <person name="Khan M.S."/>
            <person name="Azam M.S."/>
            <person name="Haque T."/>
            <person name="Lashkar M.Z.H."/>
            <person name="Akhand A.I."/>
            <person name="Morshed G."/>
            <person name="Roy S."/>
            <person name="Uddin K.S."/>
            <person name="Rabeya T."/>
            <person name="Hossain A.S."/>
            <person name="Chowdhury A."/>
            <person name="Snigdha A.R."/>
            <person name="Mortoza M.S."/>
            <person name="Matin S.A."/>
            <person name="Hoque S.M.E."/>
            <person name="Islam M.K."/>
            <person name="Roy D.K."/>
            <person name="Haider R."/>
            <person name="Moosa M.M."/>
            <person name="Elias S.M."/>
            <person name="Hasan A.M."/>
            <person name="Jahan S."/>
            <person name="Shafiuddin M."/>
            <person name="Mahmood N."/>
            <person name="Shommy N.S."/>
        </authorList>
    </citation>
    <scope>NUCLEOTIDE SEQUENCE [LARGE SCALE GENOMIC DNA]</scope>
    <source>
        <strain evidence="9">cv. O-4</strain>
    </source>
</reference>
<dbReference type="STRING" id="93759.A0A1R3HFX1"/>
<keyword evidence="4" id="KW-0732">Signal</keyword>
<dbReference type="InterPro" id="IPR044974">
    <property type="entry name" value="Disease_R_plants"/>
</dbReference>
<dbReference type="SUPFAM" id="SSF52058">
    <property type="entry name" value="L domain-like"/>
    <property type="match status" value="1"/>
</dbReference>
<protein>
    <submittedName>
        <fullName evidence="8">Disease resistance protein</fullName>
    </submittedName>
</protein>
<dbReference type="PRINTS" id="PR00364">
    <property type="entry name" value="DISEASERSIST"/>
</dbReference>
<dbReference type="AlphaFoldDB" id="A0A1R3HFX1"/>
<dbReference type="Pfam" id="PF00931">
    <property type="entry name" value="NB-ARC"/>
    <property type="match status" value="1"/>
</dbReference>
<feature type="domain" description="Disease resistance protein winged helix" evidence="6">
    <location>
        <begin position="438"/>
        <end position="508"/>
    </location>
</feature>
<dbReference type="Gene3D" id="1.10.8.430">
    <property type="entry name" value="Helical domain of apoptotic protease-activating factors"/>
    <property type="match status" value="1"/>
</dbReference>
<organism evidence="8 9">
    <name type="scientific">Corchorus olitorius</name>
    <dbReference type="NCBI Taxonomy" id="93759"/>
    <lineage>
        <taxon>Eukaryota</taxon>
        <taxon>Viridiplantae</taxon>
        <taxon>Streptophyta</taxon>
        <taxon>Embryophyta</taxon>
        <taxon>Tracheophyta</taxon>
        <taxon>Spermatophyta</taxon>
        <taxon>Magnoliopsida</taxon>
        <taxon>eudicotyledons</taxon>
        <taxon>Gunneridae</taxon>
        <taxon>Pentapetalae</taxon>
        <taxon>rosids</taxon>
        <taxon>malvids</taxon>
        <taxon>Malvales</taxon>
        <taxon>Malvaceae</taxon>
        <taxon>Grewioideae</taxon>
        <taxon>Apeibeae</taxon>
        <taxon>Corchorus</taxon>
    </lineage>
</organism>
<dbReference type="InterPro" id="IPR042197">
    <property type="entry name" value="Apaf_helical"/>
</dbReference>
<evidence type="ECO:0000259" key="6">
    <source>
        <dbReference type="Pfam" id="PF23559"/>
    </source>
</evidence>
<dbReference type="Gene3D" id="3.40.50.300">
    <property type="entry name" value="P-loop containing nucleotide triphosphate hydrolases"/>
    <property type="match status" value="1"/>
</dbReference>
<dbReference type="Pfam" id="PF23598">
    <property type="entry name" value="LRR_14"/>
    <property type="match status" value="1"/>
</dbReference>
<dbReference type="InterPro" id="IPR058922">
    <property type="entry name" value="WHD_DRP"/>
</dbReference>
<dbReference type="InterPro" id="IPR055414">
    <property type="entry name" value="LRR_R13L4/SHOC2-like"/>
</dbReference>
<dbReference type="FunFam" id="3.40.50.300:FF:001091">
    <property type="entry name" value="Probable disease resistance protein At1g61300"/>
    <property type="match status" value="1"/>
</dbReference>
<keyword evidence="3" id="KW-0175">Coiled coil</keyword>
<dbReference type="InterPro" id="IPR027417">
    <property type="entry name" value="P-loop_NTPase"/>
</dbReference>
<dbReference type="Proteomes" id="UP000187203">
    <property type="component" value="Unassembled WGS sequence"/>
</dbReference>
<dbReference type="Gene3D" id="1.10.10.10">
    <property type="entry name" value="Winged helix-like DNA-binding domain superfamily/Winged helix DNA-binding domain"/>
    <property type="match status" value="1"/>
</dbReference>
<dbReference type="GO" id="GO:0098542">
    <property type="term" value="P:defense response to other organism"/>
    <property type="evidence" value="ECO:0007669"/>
    <property type="project" value="TreeGrafter"/>
</dbReference>
<feature type="domain" description="NB-ARC" evidence="5">
    <location>
        <begin position="179"/>
        <end position="352"/>
    </location>
</feature>
<name>A0A1R3HFX1_9ROSI</name>
<dbReference type="FunFam" id="1.10.10.10:FF:000322">
    <property type="entry name" value="Probable disease resistance protein At1g63360"/>
    <property type="match status" value="1"/>
</dbReference>
<evidence type="ECO:0000256" key="3">
    <source>
        <dbReference type="SAM" id="Coils"/>
    </source>
</evidence>
<evidence type="ECO:0000259" key="7">
    <source>
        <dbReference type="Pfam" id="PF23598"/>
    </source>
</evidence>
<dbReference type="Pfam" id="PF23559">
    <property type="entry name" value="WHD_DRP"/>
    <property type="match status" value="1"/>
</dbReference>
<gene>
    <name evidence="8" type="ORF">COLO4_29212</name>
</gene>
<feature type="domain" description="Disease resistance R13L4/SHOC-2-like LRR" evidence="7">
    <location>
        <begin position="575"/>
        <end position="889"/>
    </location>
</feature>
<keyword evidence="2" id="KW-0611">Plant defense</keyword>
<dbReference type="OrthoDB" id="5986190at2759"/>
<evidence type="ECO:0000313" key="8">
    <source>
        <dbReference type="EMBL" id="OMO69202.1"/>
    </source>
</evidence>
<sequence>MSGVEATIIGVLLNHSLQILTLLCGIEPVKRGNIEEDVQAVRRDLRRLEAILRNYNDAREENIQHPQMDDIEQLILASFTAADALEGYGYYQLSRENDDNVMLCRYFKSIKNLKSQLEITSGVKHARATVSAELSAIDKQGNINQRDQLPYDLDNIWKSLKEDALLKKEDDLVGIEAPRKKLMALLLEDDSRLKVISVVGMGGRGKTTLVKKVFDDVSIKNSFTYNVWTTISQSFKMDELLKDIIRQIYTGNRQAVPPEVETMKSSDLKKMVHDSLSPSSYLLILDDVWSRNAWNAIQQALPKGDRSRIVLTTRDITVAPAACQEFDAKIHRMDKLSDKESKRLFLRKAFKDGKCPPHLEETVESILKKCDGLPLAINTIGGFLRKKGRTLHEWEKANSSLGFELRMDEEFEFMRRILSVSYSELPDELKSCFLYLSMFPEDYTIEYNRLIRLWMAEKFIQPIEEKTVEEVAEEYFTILLNRNLIQAAETTSDGRVKTCRVHDILHKICILKSRDQKFAAIHKEGDAAWPDKFRRLSIHNTLQNVNQIKKNSHLRALFVFGLVDSPSKATLHELLFKNHSMIRLLDLQAAPLIKQFPREITKLVHLRYLSLRLTKVGVIPSCISKLKNLETLDLKHALVTKLPASIVKLQNLRVLLVYRYDQIEYYTHFHYKYGFKPPNNIGKLRSLQKLCFLEATQGKHMLIELGKLSQLRRLGVTKLGEEDGKALCSSIKKLSQLRALSITSKDEEEIIDLPAEQLYQDSRLRCLQHLQRLYLTGPLRELPKWVPMVNSLVRLSLKGSRLTNLPLADLQDLPELLHLELLQVYNGKKLHFQNGGFRKLKVLGLDKFDELETIKVDKGAMPSLEKLIIQRCTKLRKVPKGIQHLKSVKVFELFDMHEELIERLRPGNPDSENWKISHISQVYSTNWNKGWESQSLGKLNERESFRRNHCWK</sequence>
<accession>A0A1R3HFX1</accession>
<keyword evidence="1" id="KW-0677">Repeat</keyword>
<dbReference type="GO" id="GO:0043531">
    <property type="term" value="F:ADP binding"/>
    <property type="evidence" value="ECO:0007669"/>
    <property type="project" value="InterPro"/>
</dbReference>
<evidence type="ECO:0000256" key="1">
    <source>
        <dbReference type="ARBA" id="ARBA00022737"/>
    </source>
</evidence>
<evidence type="ECO:0000256" key="4">
    <source>
        <dbReference type="SAM" id="SignalP"/>
    </source>
</evidence>
<dbReference type="PANTHER" id="PTHR23155">
    <property type="entry name" value="DISEASE RESISTANCE PROTEIN RP"/>
    <property type="match status" value="1"/>
</dbReference>
<dbReference type="EMBL" id="AWUE01020260">
    <property type="protein sequence ID" value="OMO69202.1"/>
    <property type="molecule type" value="Genomic_DNA"/>
</dbReference>
<evidence type="ECO:0000313" key="9">
    <source>
        <dbReference type="Proteomes" id="UP000187203"/>
    </source>
</evidence>
<keyword evidence="9" id="KW-1185">Reference proteome</keyword>
<feature type="coiled-coil region" evidence="3">
    <location>
        <begin position="31"/>
        <end position="61"/>
    </location>
</feature>
<feature type="chain" id="PRO_5013023469" evidence="4">
    <location>
        <begin position="32"/>
        <end position="952"/>
    </location>
</feature>
<dbReference type="InterPro" id="IPR032675">
    <property type="entry name" value="LRR_dom_sf"/>
</dbReference>
<dbReference type="InterPro" id="IPR002182">
    <property type="entry name" value="NB-ARC"/>
</dbReference>
<evidence type="ECO:0000256" key="2">
    <source>
        <dbReference type="ARBA" id="ARBA00022821"/>
    </source>
</evidence>
<dbReference type="Gene3D" id="3.80.10.10">
    <property type="entry name" value="Ribonuclease Inhibitor"/>
    <property type="match status" value="2"/>
</dbReference>